<protein>
    <submittedName>
        <fullName evidence="1">Uncharacterized protein</fullName>
    </submittedName>
</protein>
<dbReference type="Proteomes" id="UP000839726">
    <property type="component" value="Unassembled WGS sequence"/>
</dbReference>
<dbReference type="AlphaFoldDB" id="A0A5U9KWD8"/>
<dbReference type="EMBL" id="AAGUYM010000036">
    <property type="protein sequence ID" value="EBS2695470.1"/>
    <property type="molecule type" value="Genomic_DNA"/>
</dbReference>
<comment type="caution">
    <text evidence="1">The sequence shown here is derived from an EMBL/GenBank/DDBJ whole genome shotgun (WGS) entry which is preliminary data.</text>
</comment>
<organism evidence="1">
    <name type="scientific">Salmonella newport</name>
    <dbReference type="NCBI Taxonomy" id="108619"/>
    <lineage>
        <taxon>Bacteria</taxon>
        <taxon>Pseudomonadati</taxon>
        <taxon>Pseudomonadota</taxon>
        <taxon>Gammaproteobacteria</taxon>
        <taxon>Enterobacterales</taxon>
        <taxon>Enterobacteriaceae</taxon>
        <taxon>Salmonella</taxon>
    </lineage>
</organism>
<gene>
    <name evidence="1" type="ORF">DRY71_22565</name>
</gene>
<accession>A0A5U9KWD8</accession>
<name>A0A5U9KWD8_SALNE</name>
<reference evidence="1" key="1">
    <citation type="submission" date="2018-07" db="EMBL/GenBank/DDBJ databases">
        <authorList>
            <person name="Ashton P.M."/>
            <person name="Dallman T."/>
            <person name="Nair S."/>
            <person name="De Pinna E."/>
            <person name="Peters T."/>
            <person name="Grant K."/>
        </authorList>
    </citation>
    <scope>NUCLEOTIDE SEQUENCE [LARGE SCALE GENOMIC DNA]</scope>
    <source>
        <strain evidence="1">436933</strain>
    </source>
</reference>
<sequence>MTTVINKLSHLMPKLRFDELQNTARQICYRYFEVDGDFSQLYEDVDDALATTPDEHKEQEKMLLHFLVYRNIQRYGKGEELTDISPEEDQ</sequence>
<evidence type="ECO:0000313" key="1">
    <source>
        <dbReference type="EMBL" id="EBS2695470.1"/>
    </source>
</evidence>
<proteinExistence type="predicted"/>